<dbReference type="PANTHER" id="PTHR37194">
    <property type="entry name" value="T2E6.7-RELATED"/>
    <property type="match status" value="1"/>
</dbReference>
<dbReference type="PANTHER" id="PTHR37194:SF2">
    <property type="entry name" value="T2E6.7-RELATED"/>
    <property type="match status" value="1"/>
</dbReference>
<name>A0A176VCW5_MARPO</name>
<protein>
    <submittedName>
        <fullName evidence="2">Uncharacterized protein</fullName>
    </submittedName>
</protein>
<dbReference type="Proteomes" id="UP000077202">
    <property type="component" value="Unassembled WGS sequence"/>
</dbReference>
<gene>
    <name evidence="2" type="ORF">AXG93_3426s1100</name>
</gene>
<evidence type="ECO:0000256" key="1">
    <source>
        <dbReference type="SAM" id="MobiDB-lite"/>
    </source>
</evidence>
<organism evidence="2 3">
    <name type="scientific">Marchantia polymorpha subsp. ruderalis</name>
    <dbReference type="NCBI Taxonomy" id="1480154"/>
    <lineage>
        <taxon>Eukaryota</taxon>
        <taxon>Viridiplantae</taxon>
        <taxon>Streptophyta</taxon>
        <taxon>Embryophyta</taxon>
        <taxon>Marchantiophyta</taxon>
        <taxon>Marchantiopsida</taxon>
        <taxon>Marchantiidae</taxon>
        <taxon>Marchantiales</taxon>
        <taxon>Marchantiaceae</taxon>
        <taxon>Marchantia</taxon>
    </lineage>
</organism>
<comment type="caution">
    <text evidence="2">The sequence shown here is derived from an EMBL/GenBank/DDBJ whole genome shotgun (WGS) entry which is preliminary data.</text>
</comment>
<keyword evidence="3" id="KW-1185">Reference proteome</keyword>
<feature type="compositionally biased region" description="Acidic residues" evidence="1">
    <location>
        <begin position="74"/>
        <end position="96"/>
    </location>
</feature>
<evidence type="ECO:0000313" key="2">
    <source>
        <dbReference type="EMBL" id="OAE18417.1"/>
    </source>
</evidence>
<evidence type="ECO:0000313" key="3">
    <source>
        <dbReference type="Proteomes" id="UP000077202"/>
    </source>
</evidence>
<feature type="region of interest" description="Disordered" evidence="1">
    <location>
        <begin position="72"/>
        <end position="108"/>
    </location>
</feature>
<dbReference type="EMBL" id="LVLJ01004062">
    <property type="protein sequence ID" value="OAE18417.1"/>
    <property type="molecule type" value="Genomic_DNA"/>
</dbReference>
<reference evidence="2" key="1">
    <citation type="submission" date="2016-03" db="EMBL/GenBank/DDBJ databases">
        <title>Mechanisms controlling the formation of the plant cell surface in tip-growing cells are functionally conserved among land plants.</title>
        <authorList>
            <person name="Honkanen S."/>
            <person name="Jones V.A."/>
            <person name="Morieri G."/>
            <person name="Champion C."/>
            <person name="Hetherington A.J."/>
            <person name="Kelly S."/>
            <person name="Saint-Marcoux D."/>
            <person name="Proust H."/>
            <person name="Prescott H."/>
            <person name="Dolan L."/>
        </authorList>
    </citation>
    <scope>NUCLEOTIDE SEQUENCE [LARGE SCALE GENOMIC DNA]</scope>
    <source>
        <tissue evidence="2">Whole gametophyte</tissue>
    </source>
</reference>
<sequence length="108" mass="11987">MKGLLGVLFAEPSDIMDQEGALATASIALGPDDQHFISVGEQQGLVLSAALVQLKGECMKFLGEYLLRRNTPLEEPDEVLEESLSEEEEEEEEEEKSDARLVLPKKRK</sequence>
<proteinExistence type="predicted"/>
<accession>A0A176VCW5</accession>
<dbReference type="AlphaFoldDB" id="A0A176VCW5"/>